<feature type="compositionally biased region" description="Basic and acidic residues" evidence="1">
    <location>
        <begin position="17"/>
        <end position="33"/>
    </location>
</feature>
<feature type="region of interest" description="Disordered" evidence="1">
    <location>
        <begin position="99"/>
        <end position="200"/>
    </location>
</feature>
<feature type="compositionally biased region" description="Low complexity" evidence="1">
    <location>
        <begin position="131"/>
        <end position="146"/>
    </location>
</feature>
<feature type="region of interest" description="Disordered" evidence="1">
    <location>
        <begin position="275"/>
        <end position="294"/>
    </location>
</feature>
<evidence type="ECO:0000313" key="2">
    <source>
        <dbReference type="EMBL" id="KAF5314671.1"/>
    </source>
</evidence>
<evidence type="ECO:0000313" key="3">
    <source>
        <dbReference type="Proteomes" id="UP000541558"/>
    </source>
</evidence>
<reference evidence="2 3" key="1">
    <citation type="journal article" date="2020" name="ISME J.">
        <title>Uncovering the hidden diversity of litter-decomposition mechanisms in mushroom-forming fungi.</title>
        <authorList>
            <person name="Floudas D."/>
            <person name="Bentzer J."/>
            <person name="Ahren D."/>
            <person name="Johansson T."/>
            <person name="Persson P."/>
            <person name="Tunlid A."/>
        </authorList>
    </citation>
    <scope>NUCLEOTIDE SEQUENCE [LARGE SCALE GENOMIC DNA]</scope>
    <source>
        <strain evidence="2 3">CBS 175.51</strain>
    </source>
</reference>
<protein>
    <submittedName>
        <fullName evidence="2">Uncharacterized protein</fullName>
    </submittedName>
</protein>
<feature type="region of interest" description="Disordered" evidence="1">
    <location>
        <begin position="300"/>
        <end position="330"/>
    </location>
</feature>
<feature type="compositionally biased region" description="Basic and acidic residues" evidence="1">
    <location>
        <begin position="51"/>
        <end position="79"/>
    </location>
</feature>
<keyword evidence="3" id="KW-1185">Reference proteome</keyword>
<proteinExistence type="predicted"/>
<dbReference type="Proteomes" id="UP000541558">
    <property type="component" value="Unassembled WGS sequence"/>
</dbReference>
<feature type="region of interest" description="Disordered" evidence="1">
    <location>
        <begin position="1"/>
        <end position="79"/>
    </location>
</feature>
<comment type="caution">
    <text evidence="2">The sequence shown here is derived from an EMBL/GenBank/DDBJ whole genome shotgun (WGS) entry which is preliminary data.</text>
</comment>
<sequence>MDVTKVDGQGRGVGVDSVRRGNGEGEGRVEKGRSGLGIFTPDPTPSPPEEGSSKSDVLKTESRKQKRDEVVVEGRRREVSPYRQAIQVPVEDKRFHLPKQKSAEVLRGQAGVRVASETKSPVGESQRERANSASASGVGSGFSPGARARRASPLWDGVREGDSRETGLLTPPESRSSVDSEEGVTDVSAGASNTLSPRENEIGVLGGQKRESVGKKRESVMTQSESFDFVGAYMYTRDSAGVTGVLSEKGEGPGMGDRLLRNVRPRKESLRVAAQPIAPQARRSGAVGGSLGTKATASQAPSAYSYSGGPAKGPSGAQGTGTAVNGGMNARDTQDYAYGLRRYRAGSDVSFREEESVWSASSGGGSGRAMSLGMDSEGVVGGRREGCAMVGVPPRVESSVWEEAALGEKEAPKYHYRRSVRGPEGLGVELAVKKKRSGRFFGEFVGRMFGGVS</sequence>
<dbReference type="AlphaFoldDB" id="A0A8H5B1N4"/>
<evidence type="ECO:0000256" key="1">
    <source>
        <dbReference type="SAM" id="MobiDB-lite"/>
    </source>
</evidence>
<organism evidence="2 3">
    <name type="scientific">Ephemerocybe angulata</name>
    <dbReference type="NCBI Taxonomy" id="980116"/>
    <lineage>
        <taxon>Eukaryota</taxon>
        <taxon>Fungi</taxon>
        <taxon>Dikarya</taxon>
        <taxon>Basidiomycota</taxon>
        <taxon>Agaricomycotina</taxon>
        <taxon>Agaricomycetes</taxon>
        <taxon>Agaricomycetidae</taxon>
        <taxon>Agaricales</taxon>
        <taxon>Agaricineae</taxon>
        <taxon>Psathyrellaceae</taxon>
        <taxon>Ephemerocybe</taxon>
    </lineage>
</organism>
<accession>A0A8H5B1N4</accession>
<dbReference type="EMBL" id="JAACJK010000221">
    <property type="protein sequence ID" value="KAF5314671.1"/>
    <property type="molecule type" value="Genomic_DNA"/>
</dbReference>
<name>A0A8H5B1N4_9AGAR</name>
<gene>
    <name evidence="2" type="ORF">D9611_007040</name>
</gene>